<gene>
    <name evidence="2" type="ORF">P5673_010879</name>
</gene>
<evidence type="ECO:0000256" key="1">
    <source>
        <dbReference type="SAM" id="MobiDB-lite"/>
    </source>
</evidence>
<dbReference type="EMBL" id="JARQWQ010000019">
    <property type="protein sequence ID" value="KAK2565703.1"/>
    <property type="molecule type" value="Genomic_DNA"/>
</dbReference>
<dbReference type="Proteomes" id="UP001249851">
    <property type="component" value="Unassembled WGS sequence"/>
</dbReference>
<proteinExistence type="predicted"/>
<sequence length="195" mass="22099">MASGSLPCFTVLTDEDGVQGSKYEREPQEYTIGQLKRSVQLHEALRDLNHHKDLDEIESDSEEEQSLCEADLEDLEEDWGLDKPDASIIQEFRPDSSTEEKQQQPANILVKESPAVQANKTTRSVVTQTGQKNRAKPSVPKHVTEYGPHQKLTRRYEEGPYREELGLIKGTKIICSLDLLLQQLGRNCKYPGCIF</sequence>
<feature type="region of interest" description="Disordered" evidence="1">
    <location>
        <begin position="92"/>
        <end position="144"/>
    </location>
</feature>
<name>A0AAD9QQR4_ACRCE</name>
<reference evidence="2" key="2">
    <citation type="journal article" date="2023" name="Science">
        <title>Genomic signatures of disease resistance in endangered staghorn corals.</title>
        <authorList>
            <person name="Vollmer S.V."/>
            <person name="Selwyn J.D."/>
            <person name="Despard B.A."/>
            <person name="Roesel C.L."/>
        </authorList>
    </citation>
    <scope>NUCLEOTIDE SEQUENCE</scope>
    <source>
        <strain evidence="2">K2</strain>
    </source>
</reference>
<dbReference type="AlphaFoldDB" id="A0AAD9QQR4"/>
<evidence type="ECO:0000313" key="2">
    <source>
        <dbReference type="EMBL" id="KAK2565703.1"/>
    </source>
</evidence>
<feature type="compositionally biased region" description="Polar residues" evidence="1">
    <location>
        <begin position="116"/>
        <end position="132"/>
    </location>
</feature>
<protein>
    <submittedName>
        <fullName evidence="2">Uncharacterized protein</fullName>
    </submittedName>
</protein>
<evidence type="ECO:0000313" key="3">
    <source>
        <dbReference type="Proteomes" id="UP001249851"/>
    </source>
</evidence>
<comment type="caution">
    <text evidence="2">The sequence shown here is derived from an EMBL/GenBank/DDBJ whole genome shotgun (WGS) entry which is preliminary data.</text>
</comment>
<organism evidence="2 3">
    <name type="scientific">Acropora cervicornis</name>
    <name type="common">Staghorn coral</name>
    <dbReference type="NCBI Taxonomy" id="6130"/>
    <lineage>
        <taxon>Eukaryota</taxon>
        <taxon>Metazoa</taxon>
        <taxon>Cnidaria</taxon>
        <taxon>Anthozoa</taxon>
        <taxon>Hexacorallia</taxon>
        <taxon>Scleractinia</taxon>
        <taxon>Astrocoeniina</taxon>
        <taxon>Acroporidae</taxon>
        <taxon>Acropora</taxon>
    </lineage>
</organism>
<feature type="compositionally biased region" description="Acidic residues" evidence="1">
    <location>
        <begin position="55"/>
        <end position="70"/>
    </location>
</feature>
<accession>A0AAD9QQR4</accession>
<keyword evidence="3" id="KW-1185">Reference proteome</keyword>
<feature type="region of interest" description="Disordered" evidence="1">
    <location>
        <begin position="51"/>
        <end position="70"/>
    </location>
</feature>
<feature type="compositionally biased region" description="Basic and acidic residues" evidence="1">
    <location>
        <begin position="92"/>
        <end position="102"/>
    </location>
</feature>
<reference evidence="2" key="1">
    <citation type="journal article" date="2023" name="G3 (Bethesda)">
        <title>Whole genome assembly and annotation of the endangered Caribbean coral Acropora cervicornis.</title>
        <authorList>
            <person name="Selwyn J.D."/>
            <person name="Vollmer S.V."/>
        </authorList>
    </citation>
    <scope>NUCLEOTIDE SEQUENCE</scope>
    <source>
        <strain evidence="2">K2</strain>
    </source>
</reference>